<dbReference type="InterPro" id="IPR007627">
    <property type="entry name" value="RNA_pol_sigma70_r2"/>
</dbReference>
<keyword evidence="5" id="KW-0804">Transcription</keyword>
<dbReference type="Gene3D" id="1.10.10.10">
    <property type="entry name" value="Winged helix-like DNA-binding domain superfamily/Winged helix DNA-binding domain"/>
    <property type="match status" value="1"/>
</dbReference>
<dbReference type="RefSeq" id="WP_120975438.1">
    <property type="nucleotide sequence ID" value="NZ_RBZM01000004.1"/>
</dbReference>
<keyword evidence="2" id="KW-0805">Transcription regulation</keyword>
<dbReference type="Gene3D" id="1.10.1740.10">
    <property type="match status" value="1"/>
</dbReference>
<dbReference type="OrthoDB" id="2678696at2"/>
<feature type="domain" description="RNA polymerase sigma-70 region 2" evidence="6">
    <location>
        <begin position="34"/>
        <end position="91"/>
    </location>
</feature>
<proteinExistence type="inferred from homology"/>
<keyword evidence="9" id="KW-1185">Reference proteome</keyword>
<dbReference type="SUPFAM" id="SSF88946">
    <property type="entry name" value="Sigma2 domain of RNA polymerase sigma factors"/>
    <property type="match status" value="1"/>
</dbReference>
<dbReference type="InterPro" id="IPR014284">
    <property type="entry name" value="RNA_pol_sigma-70_dom"/>
</dbReference>
<dbReference type="Pfam" id="PF08281">
    <property type="entry name" value="Sigma70_r4_2"/>
    <property type="match status" value="1"/>
</dbReference>
<dbReference type="GO" id="GO:0003677">
    <property type="term" value="F:DNA binding"/>
    <property type="evidence" value="ECO:0007669"/>
    <property type="project" value="UniProtKB-KW"/>
</dbReference>
<dbReference type="NCBIfam" id="TIGR02937">
    <property type="entry name" value="sigma70-ECF"/>
    <property type="match status" value="1"/>
</dbReference>
<evidence type="ECO:0000256" key="3">
    <source>
        <dbReference type="ARBA" id="ARBA00023082"/>
    </source>
</evidence>
<keyword evidence="4" id="KW-0238">DNA-binding</keyword>
<dbReference type="InterPro" id="IPR013324">
    <property type="entry name" value="RNA_pol_sigma_r3/r4-like"/>
</dbReference>
<comment type="caution">
    <text evidence="8">The sequence shown here is derived from an EMBL/GenBank/DDBJ whole genome shotgun (WGS) entry which is preliminary data.</text>
</comment>
<reference evidence="8 9" key="1">
    <citation type="submission" date="2018-10" db="EMBL/GenBank/DDBJ databases">
        <title>Cohnella sp. M2MS4P-1, whole genome shotgun sequence.</title>
        <authorList>
            <person name="Tuo L."/>
        </authorList>
    </citation>
    <scope>NUCLEOTIDE SEQUENCE [LARGE SCALE GENOMIC DNA]</scope>
    <source>
        <strain evidence="8 9">M2MS4P-1</strain>
    </source>
</reference>
<evidence type="ECO:0000256" key="4">
    <source>
        <dbReference type="ARBA" id="ARBA00023125"/>
    </source>
</evidence>
<feature type="domain" description="RNA polymerase sigma factor 70 region 4 type 2" evidence="7">
    <location>
        <begin position="122"/>
        <end position="168"/>
    </location>
</feature>
<evidence type="ECO:0000259" key="6">
    <source>
        <dbReference type="Pfam" id="PF04542"/>
    </source>
</evidence>
<name>A0A494XX23_9BACL</name>
<dbReference type="Pfam" id="PF04542">
    <property type="entry name" value="Sigma70_r2"/>
    <property type="match status" value="1"/>
</dbReference>
<evidence type="ECO:0000256" key="5">
    <source>
        <dbReference type="ARBA" id="ARBA00023163"/>
    </source>
</evidence>
<accession>A0A494XX23</accession>
<dbReference type="Proteomes" id="UP000282076">
    <property type="component" value="Unassembled WGS sequence"/>
</dbReference>
<dbReference type="AlphaFoldDB" id="A0A494XX23"/>
<evidence type="ECO:0000256" key="2">
    <source>
        <dbReference type="ARBA" id="ARBA00023015"/>
    </source>
</evidence>
<evidence type="ECO:0000256" key="1">
    <source>
        <dbReference type="ARBA" id="ARBA00010641"/>
    </source>
</evidence>
<dbReference type="PANTHER" id="PTHR43133">
    <property type="entry name" value="RNA POLYMERASE ECF-TYPE SIGMA FACTO"/>
    <property type="match status" value="1"/>
</dbReference>
<dbReference type="GO" id="GO:0006352">
    <property type="term" value="P:DNA-templated transcription initiation"/>
    <property type="evidence" value="ECO:0007669"/>
    <property type="project" value="InterPro"/>
</dbReference>
<gene>
    <name evidence="8" type="ORF">D7Z26_07430</name>
</gene>
<keyword evidence="3" id="KW-0731">Sigma factor</keyword>
<evidence type="ECO:0000313" key="9">
    <source>
        <dbReference type="Proteomes" id="UP000282076"/>
    </source>
</evidence>
<protein>
    <submittedName>
        <fullName evidence="8">Sigma-70 family RNA polymerase sigma factor</fullName>
    </submittedName>
</protein>
<comment type="similarity">
    <text evidence="1">Belongs to the sigma-70 factor family. ECF subfamily.</text>
</comment>
<evidence type="ECO:0000259" key="7">
    <source>
        <dbReference type="Pfam" id="PF08281"/>
    </source>
</evidence>
<dbReference type="InterPro" id="IPR013249">
    <property type="entry name" value="RNA_pol_sigma70_r4_t2"/>
</dbReference>
<organism evidence="8 9">
    <name type="scientific">Cohnella endophytica</name>
    <dbReference type="NCBI Taxonomy" id="2419778"/>
    <lineage>
        <taxon>Bacteria</taxon>
        <taxon>Bacillati</taxon>
        <taxon>Bacillota</taxon>
        <taxon>Bacilli</taxon>
        <taxon>Bacillales</taxon>
        <taxon>Paenibacillaceae</taxon>
        <taxon>Cohnella</taxon>
    </lineage>
</organism>
<dbReference type="InterPro" id="IPR013325">
    <property type="entry name" value="RNA_pol_sigma_r2"/>
</dbReference>
<dbReference type="PANTHER" id="PTHR43133:SF8">
    <property type="entry name" value="RNA POLYMERASE SIGMA FACTOR HI_1459-RELATED"/>
    <property type="match status" value="1"/>
</dbReference>
<sequence length="189" mass="22086">MEESILIDRLKQKQASALEEIMDKYVGYASTIVRNVIGDYMKSEDVEEVVSDVFALLWHNAERIREESTSIKSYLAAIARNQALKKLRNHNPRLCELEDDVWIESDLGERLEQSEKKRMLEWALSLMDESDREIFVRHYFFMEKTAAIANRLKMKESTVRSRLSRGRSYLRQVLTEGGYAFENENIGNV</sequence>
<dbReference type="GO" id="GO:0016987">
    <property type="term" value="F:sigma factor activity"/>
    <property type="evidence" value="ECO:0007669"/>
    <property type="project" value="UniProtKB-KW"/>
</dbReference>
<dbReference type="InterPro" id="IPR039425">
    <property type="entry name" value="RNA_pol_sigma-70-like"/>
</dbReference>
<dbReference type="EMBL" id="RBZM01000004">
    <property type="protein sequence ID" value="RKP55052.1"/>
    <property type="molecule type" value="Genomic_DNA"/>
</dbReference>
<dbReference type="InterPro" id="IPR036388">
    <property type="entry name" value="WH-like_DNA-bd_sf"/>
</dbReference>
<evidence type="ECO:0000313" key="8">
    <source>
        <dbReference type="EMBL" id="RKP55052.1"/>
    </source>
</evidence>
<dbReference type="SUPFAM" id="SSF88659">
    <property type="entry name" value="Sigma3 and sigma4 domains of RNA polymerase sigma factors"/>
    <property type="match status" value="1"/>
</dbReference>